<sequence>MISRVASNFPASARCSISTVYVLQVGRSPSATISPNTLRASAALPASNRIFTHAV</sequence>
<dbReference type="AlphaFoldDB" id="A0A0A9DHX9"/>
<organism evidence="1">
    <name type="scientific">Arundo donax</name>
    <name type="common">Giant reed</name>
    <name type="synonym">Donax arundinaceus</name>
    <dbReference type="NCBI Taxonomy" id="35708"/>
    <lineage>
        <taxon>Eukaryota</taxon>
        <taxon>Viridiplantae</taxon>
        <taxon>Streptophyta</taxon>
        <taxon>Embryophyta</taxon>
        <taxon>Tracheophyta</taxon>
        <taxon>Spermatophyta</taxon>
        <taxon>Magnoliopsida</taxon>
        <taxon>Liliopsida</taxon>
        <taxon>Poales</taxon>
        <taxon>Poaceae</taxon>
        <taxon>PACMAD clade</taxon>
        <taxon>Arundinoideae</taxon>
        <taxon>Arundineae</taxon>
        <taxon>Arundo</taxon>
    </lineage>
</organism>
<protein>
    <submittedName>
        <fullName evidence="1">Uncharacterized protein</fullName>
    </submittedName>
</protein>
<reference evidence="1" key="2">
    <citation type="journal article" date="2015" name="Data Brief">
        <title>Shoot transcriptome of the giant reed, Arundo donax.</title>
        <authorList>
            <person name="Barrero R.A."/>
            <person name="Guerrero F.D."/>
            <person name="Moolhuijzen P."/>
            <person name="Goolsby J.A."/>
            <person name="Tidwell J."/>
            <person name="Bellgard S.E."/>
            <person name="Bellgard M.I."/>
        </authorList>
    </citation>
    <scope>NUCLEOTIDE SEQUENCE</scope>
    <source>
        <tissue evidence="1">Shoot tissue taken approximately 20 cm above the soil surface</tissue>
    </source>
</reference>
<reference evidence="1" key="1">
    <citation type="submission" date="2014-09" db="EMBL/GenBank/DDBJ databases">
        <authorList>
            <person name="Magalhaes I.L.F."/>
            <person name="Oliveira U."/>
            <person name="Santos F.R."/>
            <person name="Vidigal T.H.D.A."/>
            <person name="Brescovit A.D."/>
            <person name="Santos A.J."/>
        </authorList>
    </citation>
    <scope>NUCLEOTIDE SEQUENCE</scope>
    <source>
        <tissue evidence="1">Shoot tissue taken approximately 20 cm above the soil surface</tissue>
    </source>
</reference>
<accession>A0A0A9DHX9</accession>
<name>A0A0A9DHX9_ARUDO</name>
<proteinExistence type="predicted"/>
<evidence type="ECO:0000313" key="1">
    <source>
        <dbReference type="EMBL" id="JAD87426.1"/>
    </source>
</evidence>
<dbReference type="EMBL" id="GBRH01210469">
    <property type="protein sequence ID" value="JAD87426.1"/>
    <property type="molecule type" value="Transcribed_RNA"/>
</dbReference>